<sequence length="77" mass="8693">MAHVFLRSLLVANKLSGSDSVLDKKNRRTQSYVYVTLALISAYIIDKKRHSDVTPASHFGHTSITNLRFICPPLTDY</sequence>
<dbReference type="EMBL" id="JARRTL010000094">
    <property type="protein sequence ID" value="MEC0488138.1"/>
    <property type="molecule type" value="Genomic_DNA"/>
</dbReference>
<proteinExistence type="predicted"/>
<dbReference type="RefSeq" id="WP_326077059.1">
    <property type="nucleotide sequence ID" value="NZ_JARRTL010000094.1"/>
</dbReference>
<gene>
    <name evidence="1" type="ORF">P8828_25765</name>
</gene>
<comment type="caution">
    <text evidence="1">The sequence shown here is derived from an EMBL/GenBank/DDBJ whole genome shotgun (WGS) entry which is preliminary data.</text>
</comment>
<evidence type="ECO:0000313" key="2">
    <source>
        <dbReference type="Proteomes" id="UP001341297"/>
    </source>
</evidence>
<dbReference type="Proteomes" id="UP001341297">
    <property type="component" value="Unassembled WGS sequence"/>
</dbReference>
<evidence type="ECO:0000313" key="1">
    <source>
        <dbReference type="EMBL" id="MEC0488138.1"/>
    </source>
</evidence>
<protein>
    <recommendedName>
        <fullName evidence="3">Transposase</fullName>
    </recommendedName>
</protein>
<keyword evidence="2" id="KW-1185">Reference proteome</keyword>
<reference evidence="1 2" key="1">
    <citation type="submission" date="2023-03" db="EMBL/GenBank/DDBJ databases">
        <title>Agriculturally important microbes genome sequencing.</title>
        <authorList>
            <person name="Dunlap C."/>
        </authorList>
    </citation>
    <scope>NUCLEOTIDE SEQUENCE [LARGE SCALE GENOMIC DNA]</scope>
    <source>
        <strain evidence="1 2">CBP-3203</strain>
    </source>
</reference>
<accession>A0ABU6HCN2</accession>
<name>A0ABU6HCN2_9BACI</name>
<feature type="non-terminal residue" evidence="1">
    <location>
        <position position="77"/>
    </location>
</feature>
<evidence type="ECO:0008006" key="3">
    <source>
        <dbReference type="Google" id="ProtNLM"/>
    </source>
</evidence>
<organism evidence="1 2">
    <name type="scientific">Bacillus glycinifermentans</name>
    <dbReference type="NCBI Taxonomy" id="1664069"/>
    <lineage>
        <taxon>Bacteria</taxon>
        <taxon>Bacillati</taxon>
        <taxon>Bacillota</taxon>
        <taxon>Bacilli</taxon>
        <taxon>Bacillales</taxon>
        <taxon>Bacillaceae</taxon>
        <taxon>Bacillus</taxon>
    </lineage>
</organism>